<sequence length="461" mass="51076">MNSPFVVYPAKVVGGILNPVYYPNPNVKPHYGVPLALFTLPGDLLRLEIVPWDAQATNDSAYLIVNNGSPQFMKTIQPGDVGRPFDYSVPKAFLTDGINTLVVRVINTVQPGGTDSIDLLVLVHTPRPGGEVAGSGDNPNLILSMSHTNVGPTEAANGVDAKLTYPYMREGDDINLDLDGRTYPHKVSATEAQLGRVVIKLFAKDFWQDNQRFAIRFRVTDSLGNTSGPLAIWSAPIYIDVHVKQPPLNLTKPDVLEARLSNGNVLDFNNDFYTATHATVRVKYTGSDPAQRVYVECMGRAETYTTQPQPGPAAGQELLVLIPRRVIIDSIGHKIQFRYYVRLPNTTQDLPSFDRDVNILPQRHICGVPTINAARNNLRLYAPNPLEAQYTARISCTIDGQSRLDSIELPYPYPSAPYMDFPIPQSWISSNPGKTAYFNYSIRRTGSTDPIIFSPYLKVFL</sequence>
<dbReference type="AlphaFoldDB" id="A0A345RQ19"/>
<dbReference type="RefSeq" id="WP_114882653.1">
    <property type="nucleotide sequence ID" value="NZ_CP029608.1"/>
</dbReference>
<accession>A0A345RQ19</accession>
<organism evidence="1 2">
    <name type="scientific">Pseudomonas kribbensis</name>
    <dbReference type="NCBI Taxonomy" id="1628086"/>
    <lineage>
        <taxon>Bacteria</taxon>
        <taxon>Pseudomonadati</taxon>
        <taxon>Pseudomonadota</taxon>
        <taxon>Gammaproteobacteria</taxon>
        <taxon>Pseudomonadales</taxon>
        <taxon>Pseudomonadaceae</taxon>
        <taxon>Pseudomonas</taxon>
    </lineage>
</organism>
<name>A0A345RQ19_9PSED</name>
<dbReference type="EMBL" id="CP029608">
    <property type="protein sequence ID" value="AXI61385.1"/>
    <property type="molecule type" value="Genomic_DNA"/>
</dbReference>
<protein>
    <submittedName>
        <fullName evidence="1">Uncharacterized protein</fullName>
    </submittedName>
</protein>
<keyword evidence="2" id="KW-1185">Reference proteome</keyword>
<reference evidence="1 2" key="1">
    <citation type="submission" date="2018-05" db="EMBL/GenBank/DDBJ databases">
        <title>Complete genome sequence of Pseudomonas kribbensis 46-2(T).</title>
        <authorList>
            <person name="Jeong H."/>
            <person name="Lee S.-G."/>
            <person name="Rha E."/>
            <person name="Kim H."/>
        </authorList>
    </citation>
    <scope>NUCLEOTIDE SEQUENCE [LARGE SCALE GENOMIC DNA]</scope>
    <source>
        <strain evidence="1 2">46-2</strain>
    </source>
</reference>
<gene>
    <name evidence="1" type="ORF">DLD99_13195</name>
</gene>
<evidence type="ECO:0000313" key="2">
    <source>
        <dbReference type="Proteomes" id="UP000253720"/>
    </source>
</evidence>
<dbReference type="KEGG" id="pke:DLD99_13195"/>
<proteinExistence type="predicted"/>
<evidence type="ECO:0000313" key="1">
    <source>
        <dbReference type="EMBL" id="AXI61385.1"/>
    </source>
</evidence>
<dbReference type="Proteomes" id="UP000253720">
    <property type="component" value="Chromosome"/>
</dbReference>